<name>A0A1M5N7H7_9BRAD</name>
<proteinExistence type="predicted"/>
<dbReference type="AlphaFoldDB" id="A0A1M5N7H7"/>
<organism evidence="1 2">
    <name type="scientific">Bradyrhizobium erythrophlei</name>
    <dbReference type="NCBI Taxonomy" id="1437360"/>
    <lineage>
        <taxon>Bacteria</taxon>
        <taxon>Pseudomonadati</taxon>
        <taxon>Pseudomonadota</taxon>
        <taxon>Alphaproteobacteria</taxon>
        <taxon>Hyphomicrobiales</taxon>
        <taxon>Nitrobacteraceae</taxon>
        <taxon>Bradyrhizobium</taxon>
    </lineage>
</organism>
<reference evidence="1 2" key="1">
    <citation type="submission" date="2016-11" db="EMBL/GenBank/DDBJ databases">
        <authorList>
            <person name="Jaros S."/>
            <person name="Januszkiewicz K."/>
            <person name="Wedrychowicz H."/>
        </authorList>
    </citation>
    <scope>NUCLEOTIDE SEQUENCE [LARGE SCALE GENOMIC DNA]</scope>
    <source>
        <strain evidence="1 2">GAS242</strain>
    </source>
</reference>
<evidence type="ECO:0000313" key="1">
    <source>
        <dbReference type="EMBL" id="SHG85556.1"/>
    </source>
</evidence>
<dbReference type="EMBL" id="LT670818">
    <property type="protein sequence ID" value="SHG85556.1"/>
    <property type="molecule type" value="Genomic_DNA"/>
</dbReference>
<accession>A0A1M5N7H7</accession>
<protein>
    <submittedName>
        <fullName evidence="1">Uncharacterized protein</fullName>
    </submittedName>
</protein>
<sequence length="42" mass="4465">MTVYSGPVFDVAVNPFAVTSDHLAVPLDARDRAAMNTTGLFP</sequence>
<evidence type="ECO:0000313" key="2">
    <source>
        <dbReference type="Proteomes" id="UP000190675"/>
    </source>
</evidence>
<gene>
    <name evidence="1" type="ORF">SAMN05444169_4466</name>
</gene>
<dbReference type="RefSeq" id="WP_276328787.1">
    <property type="nucleotide sequence ID" value="NZ_LT670818.1"/>
</dbReference>
<dbReference type="Proteomes" id="UP000190675">
    <property type="component" value="Chromosome I"/>
</dbReference>